<proteinExistence type="predicted"/>
<dbReference type="InterPro" id="IPR027417">
    <property type="entry name" value="P-loop_NTPase"/>
</dbReference>
<protein>
    <submittedName>
        <fullName evidence="1">Prophage P1 protein 64</fullName>
    </submittedName>
</protein>
<name>A0AAI8WE00_ENTMU</name>
<dbReference type="Proteomes" id="UP000509460">
    <property type="component" value="Chromosome"/>
</dbReference>
<evidence type="ECO:0000313" key="2">
    <source>
        <dbReference type="Proteomes" id="UP000509460"/>
    </source>
</evidence>
<dbReference type="NCBIfam" id="NF047389">
    <property type="entry name" value="ATPase_Sll1717"/>
    <property type="match status" value="1"/>
</dbReference>
<reference evidence="1 2" key="1">
    <citation type="submission" date="2019-07" db="EMBL/GenBank/DDBJ databases">
        <title>antibiotic susceptibility of plant-derived lactic acid bacteria.</title>
        <authorList>
            <person name="Sugiyama M."/>
            <person name="Noda M."/>
        </authorList>
    </citation>
    <scope>NUCLEOTIDE SEQUENCE [LARGE SCALE GENOMIC DNA]</scope>
    <source>
        <strain evidence="1 2">15-1A</strain>
    </source>
</reference>
<sequence length="495" mass="58404">MGMEKVLIADLDFGKADGKKESRKMNFESLFYDGDGYYQRLCEDDVYLVTGRKGTGKSLLTRYFKKVKEKTSFNYCEIIETNKFMRKKLKTFNYEKIQNQEMTTFWRYVFFTEFGRMINSKNKYLLYDMSTMEEKKFTTVAIKEEDVEELNGKISAGLSALNASISITEGKKVTKELTPEPYYEKIDTLAELVIEYMNKTNTSFYLIFDDIDELENMCNSREEFINLAKSFLQALEELNDELYENDTQSKIISTFRTDILDELNEKSNNLNRSMYDSTIKIDWYSSLVKNSPDQTPLIKMLLHKIRNSNIDILKNYDDSELYTHFFPNDKDGVNNHAEYLLRHSFGRPRDIIIFLQTYQNLYGKEQVFDYSKFDLCKKSYSSWLFAEIKNEINISANREEINLGIEVVKQNQKRKFKFKNFENKYNELKKSNNNILLSAEDVATELYTLGIVGNVSYRKNNNNRYWFSYRDGSSPKPDFNKDFIVHFGLQNYLSL</sequence>
<gene>
    <name evidence="1" type="ORF">EM151A_1831</name>
</gene>
<evidence type="ECO:0000313" key="1">
    <source>
        <dbReference type="EMBL" id="BBM15023.1"/>
    </source>
</evidence>
<dbReference type="EMBL" id="AP019810">
    <property type="protein sequence ID" value="BBM15023.1"/>
    <property type="molecule type" value="Genomic_DNA"/>
</dbReference>
<dbReference type="SUPFAM" id="SSF52540">
    <property type="entry name" value="P-loop containing nucleoside triphosphate hydrolases"/>
    <property type="match status" value="1"/>
</dbReference>
<accession>A0AAI8WE00</accession>
<organism evidence="1 2">
    <name type="scientific">Enterococcus mundtii</name>
    <dbReference type="NCBI Taxonomy" id="53346"/>
    <lineage>
        <taxon>Bacteria</taxon>
        <taxon>Bacillati</taxon>
        <taxon>Bacillota</taxon>
        <taxon>Bacilli</taxon>
        <taxon>Lactobacillales</taxon>
        <taxon>Enterococcaceae</taxon>
        <taxon>Enterococcus</taxon>
    </lineage>
</organism>
<dbReference type="AlphaFoldDB" id="A0AAI8WE00"/>
<dbReference type="InterPro" id="IPR059206">
    <property type="entry name" value="Sll1717-like"/>
</dbReference>
<dbReference type="RefSeq" id="WP_178946627.1">
    <property type="nucleotide sequence ID" value="NZ_AP019810.1"/>
</dbReference>